<evidence type="ECO:0000313" key="2">
    <source>
        <dbReference type="EMBL" id="KAJ8245733.1"/>
    </source>
</evidence>
<reference evidence="2" key="1">
    <citation type="journal article" date="2023" name="Science">
        <title>Genome structures resolve the early diversification of teleost fishes.</title>
        <authorList>
            <person name="Parey E."/>
            <person name="Louis A."/>
            <person name="Montfort J."/>
            <person name="Bouchez O."/>
            <person name="Roques C."/>
            <person name="Iampietro C."/>
            <person name="Lluch J."/>
            <person name="Castinel A."/>
            <person name="Donnadieu C."/>
            <person name="Desvignes T."/>
            <person name="Floi Bucao C."/>
            <person name="Jouanno E."/>
            <person name="Wen M."/>
            <person name="Mejri S."/>
            <person name="Dirks R."/>
            <person name="Jansen H."/>
            <person name="Henkel C."/>
            <person name="Chen W.J."/>
            <person name="Zahm M."/>
            <person name="Cabau C."/>
            <person name="Klopp C."/>
            <person name="Thompson A.W."/>
            <person name="Robinson-Rechavi M."/>
            <person name="Braasch I."/>
            <person name="Lecointre G."/>
            <person name="Bobe J."/>
            <person name="Postlethwait J.H."/>
            <person name="Berthelot C."/>
            <person name="Roest Crollius H."/>
            <person name="Guiguen Y."/>
        </authorList>
    </citation>
    <scope>NUCLEOTIDE SEQUENCE</scope>
    <source>
        <strain evidence="2">Concon-B</strain>
    </source>
</reference>
<evidence type="ECO:0000313" key="3">
    <source>
        <dbReference type="Proteomes" id="UP001152803"/>
    </source>
</evidence>
<dbReference type="Proteomes" id="UP001152803">
    <property type="component" value="Unassembled WGS sequence"/>
</dbReference>
<feature type="non-terminal residue" evidence="2">
    <location>
        <position position="1"/>
    </location>
</feature>
<keyword evidence="3" id="KW-1185">Reference proteome</keyword>
<feature type="region of interest" description="Disordered" evidence="1">
    <location>
        <begin position="48"/>
        <end position="81"/>
    </location>
</feature>
<gene>
    <name evidence="2" type="ORF">COCON_G00235360</name>
</gene>
<feature type="compositionally biased region" description="Polar residues" evidence="1">
    <location>
        <begin position="71"/>
        <end position="81"/>
    </location>
</feature>
<feature type="compositionally biased region" description="Low complexity" evidence="1">
    <location>
        <begin position="1"/>
        <end position="21"/>
    </location>
</feature>
<sequence length="81" mass="8138">ASGRRPAAPGADGPAPSPGGRLRWQPPFPPPCAAAGRPGAWRPWLCCGARATGSPQRSTRSRRSAPPSPILSATTSGSAPA</sequence>
<dbReference type="EMBL" id="JAFJMO010000937">
    <property type="protein sequence ID" value="KAJ8245733.1"/>
    <property type="molecule type" value="Genomic_DNA"/>
</dbReference>
<dbReference type="AlphaFoldDB" id="A0A9Q1CUK2"/>
<comment type="caution">
    <text evidence="2">The sequence shown here is derived from an EMBL/GenBank/DDBJ whole genome shotgun (WGS) entry which is preliminary data.</text>
</comment>
<evidence type="ECO:0000256" key="1">
    <source>
        <dbReference type="SAM" id="MobiDB-lite"/>
    </source>
</evidence>
<proteinExistence type="predicted"/>
<feature type="region of interest" description="Disordered" evidence="1">
    <location>
        <begin position="1"/>
        <end position="36"/>
    </location>
</feature>
<organism evidence="2 3">
    <name type="scientific">Conger conger</name>
    <name type="common">Conger eel</name>
    <name type="synonym">Muraena conger</name>
    <dbReference type="NCBI Taxonomy" id="82655"/>
    <lineage>
        <taxon>Eukaryota</taxon>
        <taxon>Metazoa</taxon>
        <taxon>Chordata</taxon>
        <taxon>Craniata</taxon>
        <taxon>Vertebrata</taxon>
        <taxon>Euteleostomi</taxon>
        <taxon>Actinopterygii</taxon>
        <taxon>Neopterygii</taxon>
        <taxon>Teleostei</taxon>
        <taxon>Anguilliformes</taxon>
        <taxon>Congridae</taxon>
        <taxon>Conger</taxon>
    </lineage>
</organism>
<accession>A0A9Q1CUK2</accession>
<name>A0A9Q1CUK2_CONCO</name>
<protein>
    <submittedName>
        <fullName evidence="2">Uncharacterized protein</fullName>
    </submittedName>
</protein>